<sequence length="43" mass="4921">MFNWQMPSLSMDCASWQVASSSTCSYRGHHRVEDIWPTMLVGS</sequence>
<name>A0A0A9D3W5_ARUDO</name>
<protein>
    <submittedName>
        <fullName evidence="1">Uncharacterized protein</fullName>
    </submittedName>
</protein>
<proteinExistence type="predicted"/>
<dbReference type="AlphaFoldDB" id="A0A0A9D3W5"/>
<accession>A0A0A9D3W5</accession>
<reference evidence="1" key="1">
    <citation type="submission" date="2014-09" db="EMBL/GenBank/DDBJ databases">
        <authorList>
            <person name="Magalhaes I.L.F."/>
            <person name="Oliveira U."/>
            <person name="Santos F.R."/>
            <person name="Vidigal T.H.D.A."/>
            <person name="Brescovit A.D."/>
            <person name="Santos A.J."/>
        </authorList>
    </citation>
    <scope>NUCLEOTIDE SEQUENCE</scope>
    <source>
        <tissue evidence="1">Shoot tissue taken approximately 20 cm above the soil surface</tissue>
    </source>
</reference>
<reference evidence="1" key="2">
    <citation type="journal article" date="2015" name="Data Brief">
        <title>Shoot transcriptome of the giant reed, Arundo donax.</title>
        <authorList>
            <person name="Barrero R.A."/>
            <person name="Guerrero F.D."/>
            <person name="Moolhuijzen P."/>
            <person name="Goolsby J.A."/>
            <person name="Tidwell J."/>
            <person name="Bellgard S.E."/>
            <person name="Bellgard M.I."/>
        </authorList>
    </citation>
    <scope>NUCLEOTIDE SEQUENCE</scope>
    <source>
        <tissue evidence="1">Shoot tissue taken approximately 20 cm above the soil surface</tissue>
    </source>
</reference>
<dbReference type="EMBL" id="GBRH01217555">
    <property type="protein sequence ID" value="JAD80340.1"/>
    <property type="molecule type" value="Transcribed_RNA"/>
</dbReference>
<organism evidence="1">
    <name type="scientific">Arundo donax</name>
    <name type="common">Giant reed</name>
    <name type="synonym">Donax arundinaceus</name>
    <dbReference type="NCBI Taxonomy" id="35708"/>
    <lineage>
        <taxon>Eukaryota</taxon>
        <taxon>Viridiplantae</taxon>
        <taxon>Streptophyta</taxon>
        <taxon>Embryophyta</taxon>
        <taxon>Tracheophyta</taxon>
        <taxon>Spermatophyta</taxon>
        <taxon>Magnoliopsida</taxon>
        <taxon>Liliopsida</taxon>
        <taxon>Poales</taxon>
        <taxon>Poaceae</taxon>
        <taxon>PACMAD clade</taxon>
        <taxon>Arundinoideae</taxon>
        <taxon>Arundineae</taxon>
        <taxon>Arundo</taxon>
    </lineage>
</organism>
<evidence type="ECO:0000313" key="1">
    <source>
        <dbReference type="EMBL" id="JAD80340.1"/>
    </source>
</evidence>